<accession>A0A395XGM1</accession>
<gene>
    <name evidence="1" type="ORF">DWV67_16230</name>
</gene>
<sequence length="70" mass="8371">MDNIEKLLRLRTGAEAMQYLKMHNKDIKKVYSDVNFIGMIQRINQELEFQSLPFRALTDEEYREVSNIFS</sequence>
<name>A0A395XGM1_9FIRM</name>
<evidence type="ECO:0000313" key="2">
    <source>
        <dbReference type="Proteomes" id="UP000266376"/>
    </source>
</evidence>
<reference evidence="1 2" key="1">
    <citation type="submission" date="2018-08" db="EMBL/GenBank/DDBJ databases">
        <title>A genome reference for cultivated species of the human gut microbiota.</title>
        <authorList>
            <person name="Zou Y."/>
            <person name="Xue W."/>
            <person name="Luo G."/>
        </authorList>
    </citation>
    <scope>NUCLEOTIDE SEQUENCE [LARGE SCALE GENOMIC DNA]</scope>
    <source>
        <strain evidence="1 2">AF12-11</strain>
    </source>
</reference>
<comment type="caution">
    <text evidence="1">The sequence shown here is derived from an EMBL/GenBank/DDBJ whole genome shotgun (WGS) entry which is preliminary data.</text>
</comment>
<dbReference type="Proteomes" id="UP000266376">
    <property type="component" value="Unassembled WGS sequence"/>
</dbReference>
<organism evidence="1 2">
    <name type="scientific">Dorea formicigenerans</name>
    <dbReference type="NCBI Taxonomy" id="39486"/>
    <lineage>
        <taxon>Bacteria</taxon>
        <taxon>Bacillati</taxon>
        <taxon>Bacillota</taxon>
        <taxon>Clostridia</taxon>
        <taxon>Lachnospirales</taxon>
        <taxon>Lachnospiraceae</taxon>
        <taxon>Dorea</taxon>
    </lineage>
</organism>
<dbReference type="EMBL" id="QSAJ01000089">
    <property type="protein sequence ID" value="RGW46117.1"/>
    <property type="molecule type" value="Genomic_DNA"/>
</dbReference>
<protein>
    <submittedName>
        <fullName evidence="1">Uncharacterized protein</fullName>
    </submittedName>
</protein>
<dbReference type="AlphaFoldDB" id="A0A395XGM1"/>
<proteinExistence type="predicted"/>
<evidence type="ECO:0000313" key="1">
    <source>
        <dbReference type="EMBL" id="RGW46117.1"/>
    </source>
</evidence>